<keyword evidence="4" id="KW-1185">Reference proteome</keyword>
<dbReference type="PANTHER" id="PTHR33279:SF6">
    <property type="entry name" value="SULFUR CARRIER PROTEIN YEDF-RELATED"/>
    <property type="match status" value="1"/>
</dbReference>
<comment type="similarity">
    <text evidence="1">Belongs to the sulfur carrier protein TusA family.</text>
</comment>
<comment type="caution">
    <text evidence="3">The sequence shown here is derived from an EMBL/GenBank/DDBJ whole genome shotgun (WGS) entry which is preliminary data.</text>
</comment>
<proteinExistence type="inferred from homology"/>
<organism evidence="3 4">
    <name type="scientific">Geopseudomonas aromaticivorans</name>
    <dbReference type="NCBI Taxonomy" id="2849492"/>
    <lineage>
        <taxon>Bacteria</taxon>
        <taxon>Pseudomonadati</taxon>
        <taxon>Pseudomonadota</taxon>
        <taxon>Gammaproteobacteria</taxon>
        <taxon>Pseudomonadales</taxon>
        <taxon>Pseudomonadaceae</taxon>
        <taxon>Geopseudomonas</taxon>
    </lineage>
</organism>
<dbReference type="EMBL" id="JAHRGL010000071">
    <property type="protein sequence ID" value="MBV2134808.1"/>
    <property type="molecule type" value="Genomic_DNA"/>
</dbReference>
<dbReference type="Pfam" id="PF01206">
    <property type="entry name" value="TusA"/>
    <property type="match status" value="1"/>
</dbReference>
<sequence length="81" mass="8983">MMNQNQPTLSLDLRGEHCPYNAIATLETLATLQPGELLEVVTDCSQSVHGIPEDTRAKGYDCLSVEQHGTLFRFLIAVPQR</sequence>
<dbReference type="PANTHER" id="PTHR33279">
    <property type="entry name" value="SULFUR CARRIER PROTEIN YEDF-RELATED"/>
    <property type="match status" value="1"/>
</dbReference>
<name>A0ABS6N188_9GAMM</name>
<dbReference type="Proteomes" id="UP000813068">
    <property type="component" value="Unassembled WGS sequence"/>
</dbReference>
<dbReference type="InterPro" id="IPR001455">
    <property type="entry name" value="TusA-like"/>
</dbReference>
<evidence type="ECO:0000256" key="1">
    <source>
        <dbReference type="ARBA" id="ARBA00008984"/>
    </source>
</evidence>
<feature type="domain" description="UPF0033" evidence="2">
    <location>
        <begin position="11"/>
        <end position="76"/>
    </location>
</feature>
<dbReference type="NCBIfam" id="NF008242">
    <property type="entry name" value="PRK11018.1"/>
    <property type="match status" value="1"/>
</dbReference>
<accession>A0ABS6N188</accession>
<gene>
    <name evidence="3" type="primary">yedF</name>
    <name evidence="3" type="ORF">KRX52_18730</name>
</gene>
<protein>
    <submittedName>
        <fullName evidence="3">Sulfurtransferase-like selenium metabolism protein YedF</fullName>
    </submittedName>
</protein>
<evidence type="ECO:0000313" key="3">
    <source>
        <dbReference type="EMBL" id="MBV2134808.1"/>
    </source>
</evidence>
<evidence type="ECO:0000313" key="4">
    <source>
        <dbReference type="Proteomes" id="UP000813068"/>
    </source>
</evidence>
<evidence type="ECO:0000259" key="2">
    <source>
        <dbReference type="Pfam" id="PF01206"/>
    </source>
</evidence>
<reference evidence="3 4" key="1">
    <citation type="submission" date="2021-06" db="EMBL/GenBank/DDBJ databases">
        <title>Differences between aerobic and microaerobic xylene degrading microbial communities.</title>
        <authorList>
            <person name="Banerjee S."/>
            <person name="Tancsics A."/>
        </authorList>
    </citation>
    <scope>NUCLEOTIDE SEQUENCE [LARGE SCALE GENOMIC DNA]</scope>
    <source>
        <strain evidence="3 4">MAP12</strain>
    </source>
</reference>